<evidence type="ECO:0000313" key="2">
    <source>
        <dbReference type="Proteomes" id="UP000475862"/>
    </source>
</evidence>
<keyword evidence="2" id="KW-1185">Reference proteome</keyword>
<dbReference type="Proteomes" id="UP000475862">
    <property type="component" value="Unassembled WGS sequence"/>
</dbReference>
<name>A0A6G0SYR2_APHGL</name>
<evidence type="ECO:0008006" key="3">
    <source>
        <dbReference type="Google" id="ProtNLM"/>
    </source>
</evidence>
<sequence length="237" mass="27349">MINGNKTDLRILKLKNRYIVTQVKLLVKYDDVLKHTMSMPKKSMKYLSPKIQNEMIYCLKNKLRIYFKKDQLCEVYRYVNIIKNEKSEPVSIEIEEVFLGFSEVCDHSAIAIHNNNMDLLHCREQGYNGARVINGAYGGVQSLIKQVQPNALYVHCASHNLNLRIVEDSYTFFGSSINRWDLLTKLTEESTIITLKKLNPTNIIGAYLKRIISEGDISRFLEECLSLIMPLIVLKSI</sequence>
<dbReference type="PANTHER" id="PTHR45749:SF37">
    <property type="entry name" value="OS05G0311600 PROTEIN"/>
    <property type="match status" value="1"/>
</dbReference>
<accession>A0A6G0SYR2</accession>
<protein>
    <recommendedName>
        <fullName evidence="3">DUF4371 domain-containing protein</fullName>
    </recommendedName>
</protein>
<dbReference type="PANTHER" id="PTHR45749">
    <property type="match status" value="1"/>
</dbReference>
<dbReference type="AlphaFoldDB" id="A0A6G0SYR2"/>
<comment type="caution">
    <text evidence="1">The sequence shown here is derived from an EMBL/GenBank/DDBJ whole genome shotgun (WGS) entry which is preliminary data.</text>
</comment>
<evidence type="ECO:0000313" key="1">
    <source>
        <dbReference type="EMBL" id="KAE9523288.1"/>
    </source>
</evidence>
<dbReference type="EMBL" id="VYZN01000080">
    <property type="protein sequence ID" value="KAE9523288.1"/>
    <property type="molecule type" value="Genomic_DNA"/>
</dbReference>
<reference evidence="1 2" key="1">
    <citation type="submission" date="2019-08" db="EMBL/GenBank/DDBJ databases">
        <title>The genome of the soybean aphid Biotype 1, its phylome, world population structure and adaptation to the North American continent.</title>
        <authorList>
            <person name="Giordano R."/>
            <person name="Donthu R.K."/>
            <person name="Hernandez A.G."/>
            <person name="Wright C.L."/>
            <person name="Zimin A.V."/>
        </authorList>
    </citation>
    <scope>NUCLEOTIDE SEQUENCE [LARGE SCALE GENOMIC DNA]</scope>
    <source>
        <tissue evidence="1">Whole aphids</tissue>
    </source>
</reference>
<organism evidence="1 2">
    <name type="scientific">Aphis glycines</name>
    <name type="common">Soybean aphid</name>
    <dbReference type="NCBI Taxonomy" id="307491"/>
    <lineage>
        <taxon>Eukaryota</taxon>
        <taxon>Metazoa</taxon>
        <taxon>Ecdysozoa</taxon>
        <taxon>Arthropoda</taxon>
        <taxon>Hexapoda</taxon>
        <taxon>Insecta</taxon>
        <taxon>Pterygota</taxon>
        <taxon>Neoptera</taxon>
        <taxon>Paraneoptera</taxon>
        <taxon>Hemiptera</taxon>
        <taxon>Sternorrhyncha</taxon>
        <taxon>Aphidomorpha</taxon>
        <taxon>Aphidoidea</taxon>
        <taxon>Aphididae</taxon>
        <taxon>Aphidini</taxon>
        <taxon>Aphis</taxon>
        <taxon>Aphis</taxon>
    </lineage>
</organism>
<proteinExistence type="predicted"/>
<dbReference type="OrthoDB" id="6590142at2759"/>
<gene>
    <name evidence="1" type="ORF">AGLY_016236</name>
</gene>